<evidence type="ECO:0000256" key="5">
    <source>
        <dbReference type="PROSITE-ProRule" id="PRU00708"/>
    </source>
</evidence>
<comment type="similarity">
    <text evidence="1">Belongs to the CCM1 family.</text>
</comment>
<dbReference type="AlphaFoldDB" id="A0A8H3G5X1"/>
<accession>A0A8H3G5X1</accession>
<evidence type="ECO:0000256" key="1">
    <source>
        <dbReference type="ARBA" id="ARBA00006192"/>
    </source>
</evidence>
<name>A0A8H3G5X1_9LECA</name>
<dbReference type="PANTHER" id="PTHR47447">
    <property type="entry name" value="OS03G0856100 PROTEIN"/>
    <property type="match status" value="1"/>
</dbReference>
<evidence type="ECO:0000313" key="7">
    <source>
        <dbReference type="EMBL" id="CAF9937347.1"/>
    </source>
</evidence>
<dbReference type="PROSITE" id="PS51375">
    <property type="entry name" value="PPR"/>
    <property type="match status" value="3"/>
</dbReference>
<dbReference type="Pfam" id="PF13041">
    <property type="entry name" value="PPR_2"/>
    <property type="match status" value="1"/>
</dbReference>
<comment type="function">
    <text evidence="3">Regulates mitochondrial small subunit maturation by controlling 15S rRNA 5'-end processing. Localizes to the 5' precursor of the 15S rRNA in a position that is subsequently occupied by mS47 in the mature yeast mtSSU. Uses structure and sequence-specific RNA recognition, binding to a single-stranded region of the precursor and specifically recognizing bases -6 to -1. The exchange of Ccm1 for mS47 is coupled to the irreversible removal of precursor rRNA that is accompanied by conformational changes of the mitoribosomal proteins uS5m and mS26. These conformational changes signal completion of 5'-end rRNA processing through protection of the mature 5'-end of the 15S rRNA and stabilization of mS47. The removal of the 5' precursor together with the dissociation of Ccm1 may be catalyzed by the 5'-3' exoribonuclease Pet127. Involved in the specific removal of group I introns in mitochondrial encoded transcripts.</text>
</comment>
<dbReference type="Proteomes" id="UP000664521">
    <property type="component" value="Unassembled WGS sequence"/>
</dbReference>
<feature type="repeat" description="PPR" evidence="5">
    <location>
        <begin position="745"/>
        <end position="779"/>
    </location>
</feature>
<feature type="repeat" description="PPR" evidence="5">
    <location>
        <begin position="674"/>
        <end position="708"/>
    </location>
</feature>
<dbReference type="SUPFAM" id="SSF48452">
    <property type="entry name" value="TPR-like"/>
    <property type="match status" value="1"/>
</dbReference>
<gene>
    <name evidence="7" type="ORF">HETSPECPRED_000505</name>
</gene>
<sequence>MIERAVGCLEKRGIRSSYAEHGIPLRSYRRLHSAFWSHGAGSIDLPSWWIALLQLPQTKEASEAAQEDTKPRFLDFLYPSQALVFIQKNISADSAIVRRHRQIVIAHQRSRAYASLTPDALLDPSDRATPLDAKEHTRQPADDDIHRDMTRAEHLKTQLDDFLLIDDGEADLSELWKVYLEIQNLALTLHPRQILRLLRCLTNSRSKVNQERSLQIFGSLPVTERKSIHYSYAISAALNTDKIEAATRLHSEASLGINVSIGTSSLLSYTVERRLWQVAVETWQAYWNHKVRNVESSDIWADVDTIPLIELWDCTLSALDFAAKLTELADTGAAASARGFALQLALRSFALRDTQDDSIHNITIIYGLKQVGTFYQVRRGNTEFKQSHFKPDSQIGVEHVNVEKQRQLFDKATSLQAPTYELYESATRQALSFSTKPYVTQALKFYQALRANAHITPTPNLLEALLRQVCEIKSQAGILLILDDYRHYHGTLTRDIYQLAIRGLAKQGHLRVVETLLEEYHLHYGKITSSSVANSILEAHKNRAEVKPVVETFKSLEDRYGFKPDRHSFEIVIATHARVGDVEGASTWYNSLLDSGLKPSSGGLVRLMTMFAKRGDVEVVKRLLRQSEAFGFETNIAMINRLVLAYVTNRQLADAEKLVHEVLQTTEKVSQKSYAWMWNCLLNAFAMRGNLEKVTDLHRKMRANDIPSDAVTFAALMNGFSIMKQPKLAHRILTDVMPQLGIMATSHHYSICMGGYLRTNLYHKVFSLYSEMLEKGIQADTGVHNILIRAAACIDAGGSLRSTIGSDQQIYELARRTFEQAMEDLDPAVLATSNHFTGVNRLDESFTSSYFSYLIFIHGKQRATDQVKDLYDRYIKVKLDLNMDVESILPYQMLSALMAADLKIGNHDAVDNFWDLSLKSARKLAHRAGTKYSNPGWVLPARRFILNVHLRHYMQSLLARSKDDEISNVIKHLHSCGYELDSKTWNFYIKALLRNNKVLLAFEYCEKELMPGWAAREPRMNAAIRRHLRTRQPTMLELDQGIRMPDYQTLVNLTAAFVESQSLIGAEGGIPATQRLSEVAPKTVDVVSRLPRIKDRLQRKLLGPPR</sequence>
<dbReference type="Gene3D" id="1.25.40.10">
    <property type="entry name" value="Tetratricopeptide repeat domain"/>
    <property type="match status" value="2"/>
</dbReference>
<evidence type="ECO:0000256" key="2">
    <source>
        <dbReference type="ARBA" id="ARBA00022737"/>
    </source>
</evidence>
<evidence type="ECO:0000313" key="8">
    <source>
        <dbReference type="Proteomes" id="UP000664521"/>
    </source>
</evidence>
<dbReference type="NCBIfam" id="TIGR00756">
    <property type="entry name" value="PPR"/>
    <property type="match status" value="2"/>
</dbReference>
<evidence type="ECO:0000256" key="6">
    <source>
        <dbReference type="SAM" id="MobiDB-lite"/>
    </source>
</evidence>
<dbReference type="Pfam" id="PF01535">
    <property type="entry name" value="PPR"/>
    <property type="match status" value="1"/>
</dbReference>
<dbReference type="EMBL" id="CAJPDS010000100">
    <property type="protein sequence ID" value="CAF9937347.1"/>
    <property type="molecule type" value="Genomic_DNA"/>
</dbReference>
<organism evidence="7 8">
    <name type="scientific">Heterodermia speciosa</name>
    <dbReference type="NCBI Taxonomy" id="116794"/>
    <lineage>
        <taxon>Eukaryota</taxon>
        <taxon>Fungi</taxon>
        <taxon>Dikarya</taxon>
        <taxon>Ascomycota</taxon>
        <taxon>Pezizomycotina</taxon>
        <taxon>Lecanoromycetes</taxon>
        <taxon>OSLEUM clade</taxon>
        <taxon>Lecanoromycetidae</taxon>
        <taxon>Caliciales</taxon>
        <taxon>Physciaceae</taxon>
        <taxon>Heterodermia</taxon>
    </lineage>
</organism>
<feature type="region of interest" description="Disordered" evidence="6">
    <location>
        <begin position="121"/>
        <end position="140"/>
    </location>
</feature>
<comment type="subunit">
    <text evidence="4">Binds to mitochondrial small subunit 15S rRNA.</text>
</comment>
<keyword evidence="2" id="KW-0677">Repeat</keyword>
<reference evidence="7" key="1">
    <citation type="submission" date="2021-03" db="EMBL/GenBank/DDBJ databases">
        <authorList>
            <person name="Tagirdzhanova G."/>
        </authorList>
    </citation>
    <scope>NUCLEOTIDE SEQUENCE</scope>
</reference>
<dbReference type="InterPro" id="IPR011990">
    <property type="entry name" value="TPR-like_helical_dom_sf"/>
</dbReference>
<proteinExistence type="inferred from homology"/>
<dbReference type="PANTHER" id="PTHR47447:SF24">
    <property type="entry name" value="PENTATRICOPEPTIDE REPEAT-CONTAINING PROTEIN"/>
    <property type="match status" value="1"/>
</dbReference>
<evidence type="ECO:0000256" key="3">
    <source>
        <dbReference type="ARBA" id="ARBA00044493"/>
    </source>
</evidence>
<dbReference type="OrthoDB" id="185373at2759"/>
<comment type="caution">
    <text evidence="7">The sequence shown here is derived from an EMBL/GenBank/DDBJ whole genome shotgun (WGS) entry which is preliminary data.</text>
</comment>
<evidence type="ECO:0000256" key="4">
    <source>
        <dbReference type="ARBA" id="ARBA00044511"/>
    </source>
</evidence>
<keyword evidence="8" id="KW-1185">Reference proteome</keyword>
<evidence type="ECO:0008006" key="9">
    <source>
        <dbReference type="Google" id="ProtNLM"/>
    </source>
</evidence>
<feature type="repeat" description="PPR" evidence="5">
    <location>
        <begin position="565"/>
        <end position="599"/>
    </location>
</feature>
<dbReference type="InterPro" id="IPR002885">
    <property type="entry name" value="PPR_rpt"/>
</dbReference>
<protein>
    <recommendedName>
        <fullName evidence="9">Pentacotripeptide-repeat region of PRORP domain-containing protein</fullName>
    </recommendedName>
</protein>